<keyword evidence="2" id="KW-1133">Transmembrane helix</keyword>
<proteinExistence type="predicted"/>
<evidence type="ECO:0000313" key="4">
    <source>
        <dbReference type="Proteomes" id="UP001595872"/>
    </source>
</evidence>
<dbReference type="Proteomes" id="UP001595872">
    <property type="component" value="Unassembled WGS sequence"/>
</dbReference>
<evidence type="ECO:0008006" key="5">
    <source>
        <dbReference type="Google" id="ProtNLM"/>
    </source>
</evidence>
<gene>
    <name evidence="3" type="ORF">ACFPCY_06275</name>
</gene>
<feature type="region of interest" description="Disordered" evidence="1">
    <location>
        <begin position="762"/>
        <end position="799"/>
    </location>
</feature>
<feature type="transmembrane region" description="Helical" evidence="2">
    <location>
        <begin position="229"/>
        <end position="250"/>
    </location>
</feature>
<keyword evidence="4" id="KW-1185">Reference proteome</keyword>
<feature type="compositionally biased region" description="Basic and acidic residues" evidence="1">
    <location>
        <begin position="762"/>
        <end position="772"/>
    </location>
</feature>
<protein>
    <recommendedName>
        <fullName evidence="5">DUF2207 domain-containing protein</fullName>
    </recommendedName>
</protein>
<accession>A0ABV9TUE7</accession>
<sequence>MNHFETHSGARVGGQFGHFQGRIDQLASVINNYEYNSSKAGTPEERFSQAVAMLQGNIPRRAERIIRELVHEGFPLTSRVAYYWVLAMLSGRTLAELAEEDFEVLQGVSKVPAKSADRLWQRPLTVVQTLLQLVYRQGYDGSLGKAELEAAGGALASLDEARRGEIVRHLAMLTSGAIQDYLDSVRQTEIRTRRMSSDRARRAWKFFEPLPEAPRPRTLDHYSWHPVKIGIAVTGVTMAALGLLLSILAQVNGSDAIAIIDPLLLLTGTALTALFLPRWLAARARLAAADFRNGFGKPVGRYAPPPLLRPAIVGWEDAFGRVNMPNLLAQSERRHRFDQYMPEGVKAAFMTYAPGTDQPRLLAQWYRDTEHQVRAVIQEMFDLYGGLPPVEPAAIQWLIRWRVRGIRDAWNRGALFAYRRTMRPRPETVLGAVGGLILLACGGLTAAIGIGSNPLLGFLACALLGGGAAMVYASELDKYLVWRERNGWDRHDDYQRLTAENIAFHQWKSWLADRPNDREIAEWLECDKMYLAGLALRNYGLVYRDLVVPPVILTERDPARGARRARVVGGPPRYSRLVVTLFLLTGAGVRVAMYDLDFYTGTASDPRRMSFSYGAIASARVHEKSTNLDAGISPAQGAHPYVHSPPGARWKTPGFARPTQHGMPNSPSPPGSDDVGRLVVEESFSVTLVNSQQVSIGVENFDDGFIDRLQEDERTIYDLALDPSGIRSACRILEAVAVEGKDWISAEQARNRRRVHDFLGKPEHPLRLDRNNASELDTSGLPELDGGAEQDQTPDEQAN</sequence>
<dbReference type="RefSeq" id="WP_378252656.1">
    <property type="nucleotide sequence ID" value="NZ_JBHSIT010000002.1"/>
</dbReference>
<keyword evidence="2" id="KW-0812">Transmembrane</keyword>
<evidence type="ECO:0000256" key="2">
    <source>
        <dbReference type="SAM" id="Phobius"/>
    </source>
</evidence>
<comment type="caution">
    <text evidence="3">The sequence shown here is derived from an EMBL/GenBank/DDBJ whole genome shotgun (WGS) entry which is preliminary data.</text>
</comment>
<dbReference type="EMBL" id="JBHSIT010000002">
    <property type="protein sequence ID" value="MFC4906915.1"/>
    <property type="molecule type" value="Genomic_DNA"/>
</dbReference>
<feature type="transmembrane region" description="Helical" evidence="2">
    <location>
        <begin position="455"/>
        <end position="473"/>
    </location>
</feature>
<evidence type="ECO:0000256" key="1">
    <source>
        <dbReference type="SAM" id="MobiDB-lite"/>
    </source>
</evidence>
<feature type="transmembrane region" description="Helical" evidence="2">
    <location>
        <begin position="256"/>
        <end position="276"/>
    </location>
</feature>
<evidence type="ECO:0000313" key="3">
    <source>
        <dbReference type="EMBL" id="MFC4906915.1"/>
    </source>
</evidence>
<name>A0ABV9TUE7_9ACTN</name>
<feature type="region of interest" description="Disordered" evidence="1">
    <location>
        <begin position="655"/>
        <end position="674"/>
    </location>
</feature>
<organism evidence="3 4">
    <name type="scientific">Actinomadura gamaensis</name>
    <dbReference type="NCBI Taxonomy" id="1763541"/>
    <lineage>
        <taxon>Bacteria</taxon>
        <taxon>Bacillati</taxon>
        <taxon>Actinomycetota</taxon>
        <taxon>Actinomycetes</taxon>
        <taxon>Streptosporangiales</taxon>
        <taxon>Thermomonosporaceae</taxon>
        <taxon>Actinomadura</taxon>
    </lineage>
</organism>
<reference evidence="4" key="1">
    <citation type="journal article" date="2019" name="Int. J. Syst. Evol. Microbiol.">
        <title>The Global Catalogue of Microorganisms (GCM) 10K type strain sequencing project: providing services to taxonomists for standard genome sequencing and annotation.</title>
        <authorList>
            <consortium name="The Broad Institute Genomics Platform"/>
            <consortium name="The Broad Institute Genome Sequencing Center for Infectious Disease"/>
            <person name="Wu L."/>
            <person name="Ma J."/>
        </authorList>
    </citation>
    <scope>NUCLEOTIDE SEQUENCE [LARGE SCALE GENOMIC DNA]</scope>
    <source>
        <strain evidence="4">KLKA75</strain>
    </source>
</reference>
<feature type="transmembrane region" description="Helical" evidence="2">
    <location>
        <begin position="429"/>
        <end position="449"/>
    </location>
</feature>
<keyword evidence="2" id="KW-0472">Membrane</keyword>
<feature type="compositionally biased region" description="Acidic residues" evidence="1">
    <location>
        <begin position="786"/>
        <end position="799"/>
    </location>
</feature>